<dbReference type="Pfam" id="PF01923">
    <property type="entry name" value="Cob_adeno_trans"/>
    <property type="match status" value="1"/>
</dbReference>
<dbReference type="PANTHER" id="PTHR12213">
    <property type="entry name" value="CORRINOID ADENOSYLTRANSFERASE"/>
    <property type="match status" value="1"/>
</dbReference>
<dbReference type="RefSeq" id="WP_231010532.1">
    <property type="nucleotide sequence ID" value="NZ_BAAAEW010000004.1"/>
</dbReference>
<evidence type="ECO:0000256" key="2">
    <source>
        <dbReference type="ARBA" id="ARBA00022741"/>
    </source>
</evidence>
<dbReference type="PANTHER" id="PTHR12213:SF0">
    <property type="entry name" value="CORRINOID ADENOSYLTRANSFERASE MMAB"/>
    <property type="match status" value="1"/>
</dbReference>
<evidence type="ECO:0000256" key="3">
    <source>
        <dbReference type="ARBA" id="ARBA00022840"/>
    </source>
</evidence>
<organism evidence="7 8">
    <name type="scientific">Ideonella azotifigens</name>
    <dbReference type="NCBI Taxonomy" id="513160"/>
    <lineage>
        <taxon>Bacteria</taxon>
        <taxon>Pseudomonadati</taxon>
        <taxon>Pseudomonadota</taxon>
        <taxon>Betaproteobacteria</taxon>
        <taxon>Burkholderiales</taxon>
        <taxon>Sphaerotilaceae</taxon>
        <taxon>Ideonella</taxon>
    </lineage>
</organism>
<reference evidence="7 8" key="1">
    <citation type="journal article" date="2019" name="Int. J. Syst. Evol. Microbiol.">
        <title>The Global Catalogue of Microorganisms (GCM) 10K type strain sequencing project: providing services to taxonomists for standard genome sequencing and annotation.</title>
        <authorList>
            <consortium name="The Broad Institute Genomics Platform"/>
            <consortium name="The Broad Institute Genome Sequencing Center for Infectious Disease"/>
            <person name="Wu L."/>
            <person name="Ma J."/>
        </authorList>
    </citation>
    <scope>NUCLEOTIDE SEQUENCE [LARGE SCALE GENOMIC DNA]</scope>
    <source>
        <strain evidence="7 8">JCM 15503</strain>
    </source>
</reference>
<dbReference type="Proteomes" id="UP001500279">
    <property type="component" value="Unassembled WGS sequence"/>
</dbReference>
<dbReference type="SUPFAM" id="SSF89028">
    <property type="entry name" value="Cobalamin adenosyltransferase-like"/>
    <property type="match status" value="1"/>
</dbReference>
<evidence type="ECO:0000259" key="6">
    <source>
        <dbReference type="Pfam" id="PF01923"/>
    </source>
</evidence>
<dbReference type="EMBL" id="BAAAEW010000004">
    <property type="protein sequence ID" value="GAA0743960.1"/>
    <property type="molecule type" value="Genomic_DNA"/>
</dbReference>
<evidence type="ECO:0000256" key="4">
    <source>
        <dbReference type="RuleBase" id="RU366026"/>
    </source>
</evidence>
<keyword evidence="8" id="KW-1185">Reference proteome</keyword>
<feature type="region of interest" description="Disordered" evidence="5">
    <location>
        <begin position="1"/>
        <end position="25"/>
    </location>
</feature>
<evidence type="ECO:0000313" key="8">
    <source>
        <dbReference type="Proteomes" id="UP001500279"/>
    </source>
</evidence>
<proteinExistence type="inferred from homology"/>
<evidence type="ECO:0000256" key="1">
    <source>
        <dbReference type="ARBA" id="ARBA00022679"/>
    </source>
</evidence>
<dbReference type="EC" id="2.5.1.-" evidence="4"/>
<keyword evidence="4" id="KW-0169">Cobalamin biosynthesis</keyword>
<dbReference type="InterPro" id="IPR016030">
    <property type="entry name" value="CblAdoTrfase-like"/>
</dbReference>
<keyword evidence="2 4" id="KW-0547">Nucleotide-binding</keyword>
<comment type="catalytic activity">
    <reaction evidence="4">
        <text>2 cob(II)alamin + AH2 + 2 ATP = 2 adenosylcob(III)alamin + 2 triphosphate + A + 2 H(+)</text>
        <dbReference type="Rhea" id="RHEA:53304"/>
        <dbReference type="ChEBI" id="CHEBI:13193"/>
        <dbReference type="ChEBI" id="CHEBI:15378"/>
        <dbReference type="ChEBI" id="CHEBI:16304"/>
        <dbReference type="ChEBI" id="CHEBI:17499"/>
        <dbReference type="ChEBI" id="CHEBI:18036"/>
        <dbReference type="ChEBI" id="CHEBI:18408"/>
        <dbReference type="ChEBI" id="CHEBI:30616"/>
    </reaction>
</comment>
<dbReference type="InterPro" id="IPR029499">
    <property type="entry name" value="PduO-typ"/>
</dbReference>
<sequence>MANRLSQIATRTGDDGTTGLGDGQRVPKHHLRIAAMGDVDELNSQIGVLLAEPLPDDVRELLVVVQHELFNLGGELSIPGYTLLKAEALAGLDAALAHYNAALPRLAEFILPAGTRSAALAHVARTIARRAERAVVALTAHEAVNDAPRQYLNRLSDLMFVLARVLNRANLDGLGGDDVYWRSERLARQQADALPEDDAPTG</sequence>
<feature type="compositionally biased region" description="Polar residues" evidence="5">
    <location>
        <begin position="1"/>
        <end position="10"/>
    </location>
</feature>
<dbReference type="NCBIfam" id="TIGR00636">
    <property type="entry name" value="PduO_Nterm"/>
    <property type="match status" value="1"/>
</dbReference>
<feature type="domain" description="Cobalamin adenosyltransferase-like" evidence="6">
    <location>
        <begin position="8"/>
        <end position="165"/>
    </location>
</feature>
<accession>A0ABN1JPA8</accession>
<evidence type="ECO:0000313" key="7">
    <source>
        <dbReference type="EMBL" id="GAA0743960.1"/>
    </source>
</evidence>
<keyword evidence="3 4" id="KW-0067">ATP-binding</keyword>
<dbReference type="Gene3D" id="1.20.1200.10">
    <property type="entry name" value="Cobalamin adenosyltransferase-like"/>
    <property type="match status" value="1"/>
</dbReference>
<comment type="caution">
    <text evidence="7">The sequence shown here is derived from an EMBL/GenBank/DDBJ whole genome shotgun (WGS) entry which is preliminary data.</text>
</comment>
<name>A0ABN1JPA8_9BURK</name>
<keyword evidence="1 4" id="KW-0808">Transferase</keyword>
<evidence type="ECO:0000256" key="5">
    <source>
        <dbReference type="SAM" id="MobiDB-lite"/>
    </source>
</evidence>
<comment type="similarity">
    <text evidence="4">Belongs to the Cob(I)alamin adenosyltransferase family.</text>
</comment>
<dbReference type="InterPro" id="IPR036451">
    <property type="entry name" value="CblAdoTrfase-like_sf"/>
</dbReference>
<gene>
    <name evidence="7" type="ORF">GCM10009107_09020</name>
</gene>
<protein>
    <recommendedName>
        <fullName evidence="4">Cobalamin adenosyltransferase</fullName>
        <ecNumber evidence="4">2.5.1.-</ecNumber>
    </recommendedName>
</protein>